<dbReference type="Pfam" id="PF14492">
    <property type="entry name" value="EFG_III"/>
    <property type="match status" value="1"/>
</dbReference>
<dbReference type="InterPro" id="IPR041095">
    <property type="entry name" value="EFG_II"/>
</dbReference>
<proteinExistence type="predicted"/>
<dbReference type="InterPro" id="IPR005225">
    <property type="entry name" value="Small_GTP-bd"/>
</dbReference>
<dbReference type="Pfam" id="PF22042">
    <property type="entry name" value="EF-G_D2"/>
    <property type="match status" value="1"/>
</dbReference>
<evidence type="ECO:0000256" key="3">
    <source>
        <dbReference type="ARBA" id="ARBA00023134"/>
    </source>
</evidence>
<keyword evidence="1" id="KW-0547">Nucleotide-binding</keyword>
<accession>A0A9D2LY81</accession>
<dbReference type="SUPFAM" id="SSF54211">
    <property type="entry name" value="Ribosomal protein S5 domain 2-like"/>
    <property type="match status" value="1"/>
</dbReference>
<evidence type="ECO:0000256" key="1">
    <source>
        <dbReference type="ARBA" id="ARBA00022741"/>
    </source>
</evidence>
<dbReference type="PRINTS" id="PR01037">
    <property type="entry name" value="TCRTETOQM"/>
</dbReference>
<dbReference type="PROSITE" id="PS51722">
    <property type="entry name" value="G_TR_2"/>
    <property type="match status" value="1"/>
</dbReference>
<evidence type="ECO:0000313" key="6">
    <source>
        <dbReference type="Proteomes" id="UP000824214"/>
    </source>
</evidence>
<dbReference type="InterPro" id="IPR014721">
    <property type="entry name" value="Ribsml_uS5_D2-typ_fold_subgr"/>
</dbReference>
<reference evidence="5" key="1">
    <citation type="journal article" date="2021" name="PeerJ">
        <title>Extensive microbial diversity within the chicken gut microbiome revealed by metagenomics and culture.</title>
        <authorList>
            <person name="Gilroy R."/>
            <person name="Ravi A."/>
            <person name="Getino M."/>
            <person name="Pursley I."/>
            <person name="Horton D.L."/>
            <person name="Alikhan N.F."/>
            <person name="Baker D."/>
            <person name="Gharbi K."/>
            <person name="Hall N."/>
            <person name="Watson M."/>
            <person name="Adriaenssens E.M."/>
            <person name="Foster-Nyarko E."/>
            <person name="Jarju S."/>
            <person name="Secka A."/>
            <person name="Antonio M."/>
            <person name="Oren A."/>
            <person name="Chaudhuri R.R."/>
            <person name="La Ragione R."/>
            <person name="Hildebrand F."/>
            <person name="Pallen M.J."/>
        </authorList>
    </citation>
    <scope>NUCLEOTIDE SEQUENCE</scope>
    <source>
        <strain evidence="5">ChiBcolR8-3208</strain>
    </source>
</reference>
<gene>
    <name evidence="5" type="ORF">H9942_06570</name>
</gene>
<dbReference type="GO" id="GO:0005525">
    <property type="term" value="F:GTP binding"/>
    <property type="evidence" value="ECO:0007669"/>
    <property type="project" value="UniProtKB-KW"/>
</dbReference>
<dbReference type="EMBL" id="DWXZ01000137">
    <property type="protein sequence ID" value="HJB37717.1"/>
    <property type="molecule type" value="Genomic_DNA"/>
</dbReference>
<dbReference type="PANTHER" id="PTHR43261">
    <property type="entry name" value="TRANSLATION ELONGATION FACTOR G-RELATED"/>
    <property type="match status" value="1"/>
</dbReference>
<dbReference type="SMART" id="SM00838">
    <property type="entry name" value="EFG_C"/>
    <property type="match status" value="1"/>
</dbReference>
<evidence type="ECO:0000313" key="5">
    <source>
        <dbReference type="EMBL" id="HJB37717.1"/>
    </source>
</evidence>
<dbReference type="Gene3D" id="3.30.70.240">
    <property type="match status" value="1"/>
</dbReference>
<dbReference type="SUPFAM" id="SSF54980">
    <property type="entry name" value="EF-G C-terminal domain-like"/>
    <property type="match status" value="2"/>
</dbReference>
<evidence type="ECO:0000259" key="4">
    <source>
        <dbReference type="PROSITE" id="PS51722"/>
    </source>
</evidence>
<dbReference type="NCBIfam" id="TIGR00231">
    <property type="entry name" value="small_GTP"/>
    <property type="match status" value="1"/>
</dbReference>
<dbReference type="PRINTS" id="PR00315">
    <property type="entry name" value="ELONGATNFCT"/>
</dbReference>
<dbReference type="GO" id="GO:0032790">
    <property type="term" value="P:ribosome disassembly"/>
    <property type="evidence" value="ECO:0007669"/>
    <property type="project" value="TreeGrafter"/>
</dbReference>
<dbReference type="InterPro" id="IPR027417">
    <property type="entry name" value="P-loop_NTPase"/>
</dbReference>
<organism evidence="5 6">
    <name type="scientific">Candidatus Acutalibacter ornithocaccae</name>
    <dbReference type="NCBI Taxonomy" id="2838416"/>
    <lineage>
        <taxon>Bacteria</taxon>
        <taxon>Bacillati</taxon>
        <taxon>Bacillota</taxon>
        <taxon>Clostridia</taxon>
        <taxon>Eubacteriales</taxon>
        <taxon>Acutalibacteraceae</taxon>
        <taxon>Acutalibacter</taxon>
    </lineage>
</organism>
<comment type="caution">
    <text evidence="5">The sequence shown here is derived from an EMBL/GenBank/DDBJ whole genome shotgun (WGS) entry which is preliminary data.</text>
</comment>
<dbReference type="PROSITE" id="PS00301">
    <property type="entry name" value="G_TR_1"/>
    <property type="match status" value="1"/>
</dbReference>
<dbReference type="PANTHER" id="PTHR43261:SF1">
    <property type="entry name" value="RIBOSOME-RELEASING FACTOR 2, MITOCHONDRIAL"/>
    <property type="match status" value="1"/>
</dbReference>
<dbReference type="InterPro" id="IPR005517">
    <property type="entry name" value="Transl_elong_EFG/EF2_IV"/>
</dbReference>
<dbReference type="Pfam" id="PF03764">
    <property type="entry name" value="EFG_IV"/>
    <property type="match status" value="1"/>
</dbReference>
<dbReference type="Gene3D" id="3.30.230.10">
    <property type="match status" value="1"/>
</dbReference>
<keyword evidence="3" id="KW-0342">GTP-binding</keyword>
<dbReference type="Pfam" id="PF00009">
    <property type="entry name" value="GTP_EFTU"/>
    <property type="match status" value="1"/>
</dbReference>
<dbReference type="InterPro" id="IPR053905">
    <property type="entry name" value="EF-G-like_DII"/>
</dbReference>
<feature type="domain" description="Tr-type G" evidence="4">
    <location>
        <begin position="3"/>
        <end position="248"/>
    </location>
</feature>
<dbReference type="InterPro" id="IPR031157">
    <property type="entry name" value="G_TR_CS"/>
</dbReference>
<dbReference type="InterPro" id="IPR020568">
    <property type="entry name" value="Ribosomal_Su5_D2-typ_SF"/>
</dbReference>
<dbReference type="GO" id="GO:0006412">
    <property type="term" value="P:translation"/>
    <property type="evidence" value="ECO:0007669"/>
    <property type="project" value="UniProtKB-KW"/>
</dbReference>
<dbReference type="Gene3D" id="2.40.30.10">
    <property type="entry name" value="Translation factors"/>
    <property type="match status" value="1"/>
</dbReference>
<dbReference type="InterPro" id="IPR035647">
    <property type="entry name" value="EFG_III/V"/>
</dbReference>
<dbReference type="Pfam" id="PF00679">
    <property type="entry name" value="EFG_C"/>
    <property type="match status" value="1"/>
</dbReference>
<dbReference type="InterPro" id="IPR009000">
    <property type="entry name" value="Transl_B-barrel_sf"/>
</dbReference>
<protein>
    <submittedName>
        <fullName evidence="5">TetM/TetW/TetO/TetS family tetracycline resistance ribosomal protection protein</fullName>
    </submittedName>
</protein>
<name>A0A9D2LY81_9FIRM</name>
<dbReference type="SMART" id="SM00889">
    <property type="entry name" value="EFG_IV"/>
    <property type="match status" value="1"/>
</dbReference>
<dbReference type="SUPFAM" id="SSF52540">
    <property type="entry name" value="P-loop containing nucleoside triphosphate hydrolases"/>
    <property type="match status" value="1"/>
</dbReference>
<sequence>MKGPILNLGILAHADAGKTTVTEQLLLRSGSIRQAGSVDDGTTHTDWLEVERRRGISVRAASISLEYKGVRVNLIDTPGHVDFLGEVERSLTVLDGAVLVLSAVEGVQAQTRLLWRALEKMGIPTLLVVNKVDRAGCDIPGVLEQLRQECTTRLLPAQQVEEAGSDSCQVLPLESFWEDALAWAADHDPELAEVYLEERPVPRERLLQALREGVAQRQVFPVLFASAKGGKGMEALLEGVVTLLPPAGGQEDGALSAVVYQVDHDPAMGKAAHLRVFSGALENRDSIPLPQGDGTQKITQIRRFYGQKAVDVGRLGPGEVGAVYGLSAVRAGDVLGEAPPRPACQLAVPLLQVQAFAQEPDKLPASVEALQELSQEDPLLDLEWVPESRELHLRITGKIQLEVLTERIQQRYGLAVSFSEPTVIYKETPASAAQGEEVYLAPKPCWAVVRLLVEPLPRGSGIQFESIIKEKELPYRYQNHVRQSLPEALRQGRKGWEVTDAKFTLIGGQHHHVHTHPLDFFVATPVAVQRALVNSGTLLLEPMVRVTLSAQEELLGKVIRDMVAMRGAFDTPILHQGTFTLEADLPVATSLDYPTAFRSMTSGKGVYASAFLGYQECPPGEGKEAPRRGVDPLDHAKWILTARSAMQ</sequence>
<dbReference type="InterPro" id="IPR000795">
    <property type="entry name" value="T_Tr_GTP-bd_dom"/>
</dbReference>
<dbReference type="Gene3D" id="3.40.50.300">
    <property type="entry name" value="P-loop containing nucleotide triphosphate hydrolases"/>
    <property type="match status" value="1"/>
</dbReference>
<dbReference type="AlphaFoldDB" id="A0A9D2LY81"/>
<dbReference type="SUPFAM" id="SSF50447">
    <property type="entry name" value="Translation proteins"/>
    <property type="match status" value="1"/>
</dbReference>
<reference evidence="5" key="2">
    <citation type="submission" date="2021-04" db="EMBL/GenBank/DDBJ databases">
        <authorList>
            <person name="Gilroy R."/>
        </authorList>
    </citation>
    <scope>NUCLEOTIDE SEQUENCE</scope>
    <source>
        <strain evidence="5">ChiBcolR8-3208</strain>
    </source>
</reference>
<evidence type="ECO:0000256" key="2">
    <source>
        <dbReference type="ARBA" id="ARBA00022917"/>
    </source>
</evidence>
<dbReference type="InterPro" id="IPR000640">
    <property type="entry name" value="EFG_V-like"/>
</dbReference>
<dbReference type="GO" id="GO:0003924">
    <property type="term" value="F:GTPase activity"/>
    <property type="evidence" value="ECO:0007669"/>
    <property type="project" value="InterPro"/>
</dbReference>
<dbReference type="Proteomes" id="UP000824214">
    <property type="component" value="Unassembled WGS sequence"/>
</dbReference>
<dbReference type="Gene3D" id="3.30.70.870">
    <property type="entry name" value="Elongation Factor G (Translational Gtpase), domain 3"/>
    <property type="match status" value="1"/>
</dbReference>
<keyword evidence="2" id="KW-0648">Protein biosynthesis</keyword>